<protein>
    <submittedName>
        <fullName evidence="2">50S ribosomal protein L10</fullName>
    </submittedName>
</protein>
<dbReference type="EMBL" id="GBRH01179634">
    <property type="protein sequence ID" value="JAE18262.1"/>
    <property type="molecule type" value="Transcribed_RNA"/>
</dbReference>
<evidence type="ECO:0000313" key="2">
    <source>
        <dbReference type="EMBL" id="JAE18262.1"/>
    </source>
</evidence>
<dbReference type="AlphaFoldDB" id="A0A0A9G176"/>
<evidence type="ECO:0000256" key="1">
    <source>
        <dbReference type="SAM" id="SignalP"/>
    </source>
</evidence>
<organism evidence="2">
    <name type="scientific">Arundo donax</name>
    <name type="common">Giant reed</name>
    <name type="synonym">Donax arundinaceus</name>
    <dbReference type="NCBI Taxonomy" id="35708"/>
    <lineage>
        <taxon>Eukaryota</taxon>
        <taxon>Viridiplantae</taxon>
        <taxon>Streptophyta</taxon>
        <taxon>Embryophyta</taxon>
        <taxon>Tracheophyta</taxon>
        <taxon>Spermatophyta</taxon>
        <taxon>Magnoliopsida</taxon>
        <taxon>Liliopsida</taxon>
        <taxon>Poales</taxon>
        <taxon>Poaceae</taxon>
        <taxon>PACMAD clade</taxon>
        <taxon>Arundinoideae</taxon>
        <taxon>Arundineae</taxon>
        <taxon>Arundo</taxon>
    </lineage>
</organism>
<sequence>MVVISLTQSLLFVEFLVPLLAPNHNFPNYNVWPELPNTADSECICGVSPYGCPSLAIRMRSDRRFGL</sequence>
<keyword evidence="2" id="KW-0689">Ribosomal protein</keyword>
<feature type="signal peptide" evidence="1">
    <location>
        <begin position="1"/>
        <end position="21"/>
    </location>
</feature>
<feature type="chain" id="PRO_5002062399" evidence="1">
    <location>
        <begin position="22"/>
        <end position="67"/>
    </location>
</feature>
<dbReference type="GO" id="GO:0005840">
    <property type="term" value="C:ribosome"/>
    <property type="evidence" value="ECO:0007669"/>
    <property type="project" value="UniProtKB-KW"/>
</dbReference>
<keyword evidence="2" id="KW-0687">Ribonucleoprotein</keyword>
<reference evidence="2" key="1">
    <citation type="submission" date="2014-09" db="EMBL/GenBank/DDBJ databases">
        <authorList>
            <person name="Magalhaes I.L.F."/>
            <person name="Oliveira U."/>
            <person name="Santos F.R."/>
            <person name="Vidigal T.H.D.A."/>
            <person name="Brescovit A.D."/>
            <person name="Santos A.J."/>
        </authorList>
    </citation>
    <scope>NUCLEOTIDE SEQUENCE</scope>
    <source>
        <tissue evidence="2">Shoot tissue taken approximately 20 cm above the soil surface</tissue>
    </source>
</reference>
<accession>A0A0A9G176</accession>
<proteinExistence type="predicted"/>
<name>A0A0A9G176_ARUDO</name>
<reference evidence="2" key="2">
    <citation type="journal article" date="2015" name="Data Brief">
        <title>Shoot transcriptome of the giant reed, Arundo donax.</title>
        <authorList>
            <person name="Barrero R.A."/>
            <person name="Guerrero F.D."/>
            <person name="Moolhuijzen P."/>
            <person name="Goolsby J.A."/>
            <person name="Tidwell J."/>
            <person name="Bellgard S.E."/>
            <person name="Bellgard M.I."/>
        </authorList>
    </citation>
    <scope>NUCLEOTIDE SEQUENCE</scope>
    <source>
        <tissue evidence="2">Shoot tissue taken approximately 20 cm above the soil surface</tissue>
    </source>
</reference>
<keyword evidence="1" id="KW-0732">Signal</keyword>